<dbReference type="GO" id="GO:0008270">
    <property type="term" value="F:zinc ion binding"/>
    <property type="evidence" value="ECO:0007669"/>
    <property type="project" value="UniProtKB-KW"/>
</dbReference>
<name>S8F2Z6_FOMSC</name>
<dbReference type="SMART" id="SM00355">
    <property type="entry name" value="ZnF_C2H2"/>
    <property type="match status" value="2"/>
</dbReference>
<dbReference type="STRING" id="743788.S8F2Z6"/>
<dbReference type="SUPFAM" id="SSF57667">
    <property type="entry name" value="beta-beta-alpha zinc fingers"/>
    <property type="match status" value="1"/>
</dbReference>
<dbReference type="Pfam" id="PF00096">
    <property type="entry name" value="zf-C2H2"/>
    <property type="match status" value="1"/>
</dbReference>
<dbReference type="InParanoid" id="S8F2Z6"/>
<sequence>MNWFTTASPFETDNPVNFGSSGVDEFFNFLSEPCTTFEWSTQESSSSSFLHQHPIVPVEETNPYSPVARSTDLPTDLSHQPQPFTTTPEHHPLLSPSLGPNNEPQVCITPSDIMPMPFLQQQPSPPATRPQPPSPPPIAAIPDPVTTIDEPDTDWDAHSLFSGSGSSTYDDNDEPEGDATEKVPVDAQWDSDQDAEGEIDELESSDDEESAAPADDPVEPSPANVLRAMKSGPHEVTLETNDTLSTADAEYKLEVYPEVGLQDDTQPTAAAAQDQKKKKRSPENDEGDDNGTPSPTRRPRLGYISLRRLPHRLDDKEEYVPSRSCSVCESDEEREEIPLPSPPKPSAKKRKRAVKEEEDEDYGALTEQPARTRPRKSRKLSAPRTDDAAQEKVFTCPTIITLPDGTSEVCNETFSRPSDVTRHQRSKHEQLGYKCRVCKQILSRKDAAQRHARGLHPGLTDEQLREVAKVAYESDSESDAEVTWPTASSSKTRSTKGTRSAKQPRSRPRSTREPRRPAPVHMSDAEWTLGSEGEDTQALDALA</sequence>
<dbReference type="HOGENOM" id="CLU_501556_0_0_1"/>
<feature type="region of interest" description="Disordered" evidence="2">
    <location>
        <begin position="470"/>
        <end position="543"/>
    </location>
</feature>
<reference evidence="4 5" key="1">
    <citation type="journal article" date="2012" name="Science">
        <title>The Paleozoic origin of enzymatic lignin decomposition reconstructed from 31 fungal genomes.</title>
        <authorList>
            <person name="Floudas D."/>
            <person name="Binder M."/>
            <person name="Riley R."/>
            <person name="Barry K."/>
            <person name="Blanchette R.A."/>
            <person name="Henrissat B."/>
            <person name="Martinez A.T."/>
            <person name="Otillar R."/>
            <person name="Spatafora J.W."/>
            <person name="Yadav J.S."/>
            <person name="Aerts A."/>
            <person name="Benoit I."/>
            <person name="Boyd A."/>
            <person name="Carlson A."/>
            <person name="Copeland A."/>
            <person name="Coutinho P.M."/>
            <person name="de Vries R.P."/>
            <person name="Ferreira P."/>
            <person name="Findley K."/>
            <person name="Foster B."/>
            <person name="Gaskell J."/>
            <person name="Glotzer D."/>
            <person name="Gorecki P."/>
            <person name="Heitman J."/>
            <person name="Hesse C."/>
            <person name="Hori C."/>
            <person name="Igarashi K."/>
            <person name="Jurgens J.A."/>
            <person name="Kallen N."/>
            <person name="Kersten P."/>
            <person name="Kohler A."/>
            <person name="Kuees U."/>
            <person name="Kumar T.K.A."/>
            <person name="Kuo A."/>
            <person name="LaButti K."/>
            <person name="Larrondo L.F."/>
            <person name="Lindquist E."/>
            <person name="Ling A."/>
            <person name="Lombard V."/>
            <person name="Lucas S."/>
            <person name="Lundell T."/>
            <person name="Martin R."/>
            <person name="McLaughlin D.J."/>
            <person name="Morgenstern I."/>
            <person name="Morin E."/>
            <person name="Murat C."/>
            <person name="Nagy L.G."/>
            <person name="Nolan M."/>
            <person name="Ohm R.A."/>
            <person name="Patyshakuliyeva A."/>
            <person name="Rokas A."/>
            <person name="Ruiz-Duenas F.J."/>
            <person name="Sabat G."/>
            <person name="Salamov A."/>
            <person name="Samejima M."/>
            <person name="Schmutz J."/>
            <person name="Slot J.C."/>
            <person name="St John F."/>
            <person name="Stenlid J."/>
            <person name="Sun H."/>
            <person name="Sun S."/>
            <person name="Syed K."/>
            <person name="Tsang A."/>
            <person name="Wiebenga A."/>
            <person name="Young D."/>
            <person name="Pisabarro A."/>
            <person name="Eastwood D.C."/>
            <person name="Martin F."/>
            <person name="Cullen D."/>
            <person name="Grigoriev I.V."/>
            <person name="Hibbett D.S."/>
        </authorList>
    </citation>
    <scope>NUCLEOTIDE SEQUENCE</scope>
    <source>
        <strain evidence="5">FP-58527</strain>
    </source>
</reference>
<feature type="compositionally biased region" description="Polar residues" evidence="2">
    <location>
        <begin position="77"/>
        <end position="87"/>
    </location>
</feature>
<dbReference type="InterPro" id="IPR013087">
    <property type="entry name" value="Znf_C2H2_type"/>
</dbReference>
<feature type="compositionally biased region" description="Low complexity" evidence="2">
    <location>
        <begin position="486"/>
        <end position="501"/>
    </location>
</feature>
<dbReference type="AlphaFoldDB" id="S8F2Z6"/>
<evidence type="ECO:0000313" key="5">
    <source>
        <dbReference type="Proteomes" id="UP000015241"/>
    </source>
</evidence>
<gene>
    <name evidence="4" type="ORF">FOMPIDRAFT_1019015</name>
</gene>
<proteinExistence type="predicted"/>
<keyword evidence="1" id="KW-0863">Zinc-finger</keyword>
<feature type="region of interest" description="Disordered" evidence="2">
    <location>
        <begin position="71"/>
        <end position="389"/>
    </location>
</feature>
<keyword evidence="1" id="KW-0479">Metal-binding</keyword>
<feature type="compositionally biased region" description="Basic residues" evidence="2">
    <location>
        <begin position="372"/>
        <end position="381"/>
    </location>
</feature>
<dbReference type="PROSITE" id="PS50157">
    <property type="entry name" value="ZINC_FINGER_C2H2_2"/>
    <property type="match status" value="1"/>
</dbReference>
<keyword evidence="1" id="KW-0862">Zinc</keyword>
<dbReference type="EMBL" id="KE504193">
    <property type="protein sequence ID" value="EPS96155.1"/>
    <property type="molecule type" value="Genomic_DNA"/>
</dbReference>
<feature type="compositionally biased region" description="Acidic residues" evidence="2">
    <location>
        <begin position="189"/>
        <end position="210"/>
    </location>
</feature>
<dbReference type="InterPro" id="IPR036236">
    <property type="entry name" value="Znf_C2H2_sf"/>
</dbReference>
<accession>S8F2Z6</accession>
<dbReference type="Proteomes" id="UP000015241">
    <property type="component" value="Unassembled WGS sequence"/>
</dbReference>
<dbReference type="OrthoDB" id="8922241at2759"/>
<feature type="compositionally biased region" description="Pro residues" evidence="2">
    <location>
        <begin position="123"/>
        <end position="139"/>
    </location>
</feature>
<evidence type="ECO:0000259" key="3">
    <source>
        <dbReference type="PROSITE" id="PS50157"/>
    </source>
</evidence>
<keyword evidence="5" id="KW-1185">Reference proteome</keyword>
<dbReference type="PROSITE" id="PS00028">
    <property type="entry name" value="ZINC_FINGER_C2H2_1"/>
    <property type="match status" value="1"/>
</dbReference>
<feature type="compositionally biased region" description="Basic and acidic residues" evidence="2">
    <location>
        <begin position="311"/>
        <end position="320"/>
    </location>
</feature>
<protein>
    <recommendedName>
        <fullName evidence="3">C2H2-type domain-containing protein</fullName>
    </recommendedName>
</protein>
<evidence type="ECO:0000256" key="1">
    <source>
        <dbReference type="PROSITE-ProRule" id="PRU00042"/>
    </source>
</evidence>
<feature type="compositionally biased region" description="Low complexity" evidence="2">
    <location>
        <begin position="262"/>
        <end position="273"/>
    </location>
</feature>
<feature type="domain" description="C2H2-type" evidence="3">
    <location>
        <begin position="433"/>
        <end position="461"/>
    </location>
</feature>
<dbReference type="Gene3D" id="3.30.160.60">
    <property type="entry name" value="Classic Zinc Finger"/>
    <property type="match status" value="1"/>
</dbReference>
<organism evidence="4 5">
    <name type="scientific">Fomitopsis schrenkii</name>
    <name type="common">Brown rot fungus</name>
    <dbReference type="NCBI Taxonomy" id="2126942"/>
    <lineage>
        <taxon>Eukaryota</taxon>
        <taxon>Fungi</taxon>
        <taxon>Dikarya</taxon>
        <taxon>Basidiomycota</taxon>
        <taxon>Agaricomycotina</taxon>
        <taxon>Agaricomycetes</taxon>
        <taxon>Polyporales</taxon>
        <taxon>Fomitopsis</taxon>
    </lineage>
</organism>
<evidence type="ECO:0000256" key="2">
    <source>
        <dbReference type="SAM" id="MobiDB-lite"/>
    </source>
</evidence>
<evidence type="ECO:0000313" key="4">
    <source>
        <dbReference type="EMBL" id="EPS96155.1"/>
    </source>
</evidence>